<organism evidence="7 8">
    <name type="scientific">Mycobacterium helveticum</name>
    <dbReference type="NCBI Taxonomy" id="2592811"/>
    <lineage>
        <taxon>Bacteria</taxon>
        <taxon>Bacillati</taxon>
        <taxon>Actinomycetota</taxon>
        <taxon>Actinomycetes</taxon>
        <taxon>Mycobacteriales</taxon>
        <taxon>Mycobacteriaceae</taxon>
        <taxon>Mycobacterium</taxon>
    </lineage>
</organism>
<evidence type="ECO:0000256" key="4">
    <source>
        <dbReference type="ARBA" id="ARBA00023136"/>
    </source>
</evidence>
<dbReference type="Gene3D" id="1.20.1250.20">
    <property type="entry name" value="MFS general substrate transporter like domains"/>
    <property type="match status" value="2"/>
</dbReference>
<feature type="transmembrane region" description="Helical" evidence="5">
    <location>
        <begin position="334"/>
        <end position="354"/>
    </location>
</feature>
<keyword evidence="4 5" id="KW-0472">Membrane</keyword>
<dbReference type="Proteomes" id="UP000320513">
    <property type="component" value="Unassembled WGS sequence"/>
</dbReference>
<dbReference type="RefSeq" id="WP_144954952.1">
    <property type="nucleotide sequence ID" value="NZ_VMQU01000115.1"/>
</dbReference>
<feature type="transmembrane region" description="Helical" evidence="5">
    <location>
        <begin position="247"/>
        <end position="265"/>
    </location>
</feature>
<keyword evidence="2 5" id="KW-0812">Transmembrane</keyword>
<feature type="transmembrane region" description="Helical" evidence="5">
    <location>
        <begin position="147"/>
        <end position="167"/>
    </location>
</feature>
<comment type="subcellular location">
    <subcellularLocation>
        <location evidence="1">Cell membrane</location>
        <topology evidence="1">Multi-pass membrane protein</topology>
    </subcellularLocation>
</comment>
<evidence type="ECO:0000313" key="7">
    <source>
        <dbReference type="EMBL" id="TVS84608.1"/>
    </source>
</evidence>
<dbReference type="InterPro" id="IPR036259">
    <property type="entry name" value="MFS_trans_sf"/>
</dbReference>
<name>A0A557XG39_9MYCO</name>
<feature type="transmembrane region" description="Helical" evidence="5">
    <location>
        <begin position="206"/>
        <end position="227"/>
    </location>
</feature>
<feature type="transmembrane region" description="Helical" evidence="5">
    <location>
        <begin position="360"/>
        <end position="381"/>
    </location>
</feature>
<protein>
    <submittedName>
        <fullName evidence="7">MFS transporter</fullName>
    </submittedName>
</protein>
<feature type="transmembrane region" description="Helical" evidence="5">
    <location>
        <begin position="272"/>
        <end position="291"/>
    </location>
</feature>
<evidence type="ECO:0000256" key="2">
    <source>
        <dbReference type="ARBA" id="ARBA00022692"/>
    </source>
</evidence>
<dbReference type="OrthoDB" id="146345at2"/>
<evidence type="ECO:0000313" key="8">
    <source>
        <dbReference type="Proteomes" id="UP000320513"/>
    </source>
</evidence>
<keyword evidence="8" id="KW-1185">Reference proteome</keyword>
<comment type="caution">
    <text evidence="7">The sequence shown here is derived from an EMBL/GenBank/DDBJ whole genome shotgun (WGS) entry which is preliminary data.</text>
</comment>
<evidence type="ECO:0000259" key="6">
    <source>
        <dbReference type="PROSITE" id="PS50850"/>
    </source>
</evidence>
<gene>
    <name evidence="7" type="ORF">FPZ47_21430</name>
</gene>
<dbReference type="EMBL" id="VMQU01000115">
    <property type="protein sequence ID" value="TVS84608.1"/>
    <property type="molecule type" value="Genomic_DNA"/>
</dbReference>
<feature type="transmembrane region" description="Helical" evidence="5">
    <location>
        <begin position="297"/>
        <end position="322"/>
    </location>
</feature>
<feature type="transmembrane region" description="Helical" evidence="5">
    <location>
        <begin position="86"/>
        <end position="107"/>
    </location>
</feature>
<dbReference type="PANTHER" id="PTHR11360">
    <property type="entry name" value="MONOCARBOXYLATE TRANSPORTER"/>
    <property type="match status" value="1"/>
</dbReference>
<feature type="transmembrane region" description="Helical" evidence="5">
    <location>
        <begin position="114"/>
        <end position="135"/>
    </location>
</feature>
<feature type="transmembrane region" description="Helical" evidence="5">
    <location>
        <begin position="58"/>
        <end position="80"/>
    </location>
</feature>
<evidence type="ECO:0000256" key="5">
    <source>
        <dbReference type="SAM" id="Phobius"/>
    </source>
</evidence>
<dbReference type="InterPro" id="IPR011701">
    <property type="entry name" value="MFS"/>
</dbReference>
<reference evidence="7 8" key="1">
    <citation type="submission" date="2019-07" db="EMBL/GenBank/DDBJ databases">
        <title>New Mycobacterium species.</title>
        <authorList>
            <person name="Tortoli E."/>
            <person name="Ghielmetti G."/>
            <person name="Friedel U."/>
            <person name="Trovato A."/>
        </authorList>
    </citation>
    <scope>NUCLEOTIDE SEQUENCE [LARGE SCALE GENOMIC DNA]</scope>
    <source>
        <strain evidence="7 8">16-83</strain>
    </source>
</reference>
<dbReference type="AlphaFoldDB" id="A0A557XG39"/>
<sequence>MTAPGQTAAVSVFTDPLIAALQISRTQLSASYLIGTLLGAAAMPWVGRALDRYGVRPLMIGVGLLFGAVLVGLGFATSLFTLTAGFVGIRMCGQGALGLVATTLVAVHVSTRRGMMLGVTAGVGSAGVSMAPLVLERLVSQLGIQTMWIIEGLAVWSLVVPIGIVGLRRLPRPDRTRTEIPMGTDCSAEPDAVGPRWTARTAVRTAMFWAIAAGLATSGMVTTGLNFHQIALLGERGLTATEAAANFIPQTVAALIGTLLIGASADIVAPKFGLALAMVALSVALLTTAVITPGATALGYGLVLGLSGGAIRSIEAAAFAHYFGTSHIGAIRGIATTISVGSTAFGPLAVALGHDIVGTYGTTMAMLAPIPLAVAVFALVAPAPRTGRRYRQCVGVRRPTARRERVHEAG</sequence>
<feature type="domain" description="Major facilitator superfamily (MFS) profile" evidence="6">
    <location>
        <begin position="1"/>
        <end position="386"/>
    </location>
</feature>
<proteinExistence type="predicted"/>
<dbReference type="GO" id="GO:0022857">
    <property type="term" value="F:transmembrane transporter activity"/>
    <property type="evidence" value="ECO:0007669"/>
    <property type="project" value="InterPro"/>
</dbReference>
<dbReference type="GO" id="GO:0005886">
    <property type="term" value="C:plasma membrane"/>
    <property type="evidence" value="ECO:0007669"/>
    <property type="project" value="UniProtKB-SubCell"/>
</dbReference>
<evidence type="ECO:0000256" key="3">
    <source>
        <dbReference type="ARBA" id="ARBA00022989"/>
    </source>
</evidence>
<evidence type="ECO:0000256" key="1">
    <source>
        <dbReference type="ARBA" id="ARBA00004651"/>
    </source>
</evidence>
<dbReference type="InterPro" id="IPR020846">
    <property type="entry name" value="MFS_dom"/>
</dbReference>
<dbReference type="SUPFAM" id="SSF103473">
    <property type="entry name" value="MFS general substrate transporter"/>
    <property type="match status" value="1"/>
</dbReference>
<dbReference type="Pfam" id="PF07690">
    <property type="entry name" value="MFS_1"/>
    <property type="match status" value="1"/>
</dbReference>
<dbReference type="PROSITE" id="PS50850">
    <property type="entry name" value="MFS"/>
    <property type="match status" value="1"/>
</dbReference>
<feature type="transmembrane region" description="Helical" evidence="5">
    <location>
        <begin position="29"/>
        <end position="46"/>
    </location>
</feature>
<accession>A0A557XG39</accession>
<keyword evidence="3 5" id="KW-1133">Transmembrane helix</keyword>
<dbReference type="PANTHER" id="PTHR11360:SF308">
    <property type="entry name" value="BLL3089 PROTEIN"/>
    <property type="match status" value="1"/>
</dbReference>
<dbReference type="InterPro" id="IPR050327">
    <property type="entry name" value="Proton-linked_MCT"/>
</dbReference>